<comment type="caution">
    <text evidence="4">The sequence shown here is derived from an EMBL/GenBank/DDBJ whole genome shotgun (WGS) entry which is preliminary data.</text>
</comment>
<dbReference type="Pfam" id="PF00076">
    <property type="entry name" value="RRM_1"/>
    <property type="match status" value="1"/>
</dbReference>
<dbReference type="EMBL" id="JAPAAF010000005">
    <property type="protein sequence ID" value="MCW0482226.1"/>
    <property type="molecule type" value="Genomic_DNA"/>
</dbReference>
<gene>
    <name evidence="4" type="ORF">N2K84_05750</name>
</gene>
<evidence type="ECO:0000259" key="3">
    <source>
        <dbReference type="PROSITE" id="PS50102"/>
    </source>
</evidence>
<reference evidence="4" key="1">
    <citation type="submission" date="2022-10" db="EMBL/GenBank/DDBJ databases">
        <title>Gaoshiqiia sediminis gen. nov., sp. nov., isolated from coastal sediment.</title>
        <authorList>
            <person name="Yu W.X."/>
            <person name="Mu D.S."/>
            <person name="Du J.Z."/>
            <person name="Liang Y.Q."/>
        </authorList>
    </citation>
    <scope>NUCLEOTIDE SEQUENCE</scope>
    <source>
        <strain evidence="4">A06</strain>
    </source>
</reference>
<dbReference type="SUPFAM" id="SSF54928">
    <property type="entry name" value="RNA-binding domain, RBD"/>
    <property type="match status" value="1"/>
</dbReference>
<sequence>MNIYVGNLNYNLKEEELAELFSQYGEVVSVKIVKDQETGRAKGFGFVEMADESEGAEAIEKLDGADVRGRNIKVNQAKPKERSSRPERSDRFQRPQQRPQQRRDRDRY</sequence>
<organism evidence="4 5">
    <name type="scientific">Gaoshiqia sediminis</name>
    <dbReference type="NCBI Taxonomy" id="2986998"/>
    <lineage>
        <taxon>Bacteria</taxon>
        <taxon>Pseudomonadati</taxon>
        <taxon>Bacteroidota</taxon>
        <taxon>Bacteroidia</taxon>
        <taxon>Marinilabiliales</taxon>
        <taxon>Prolixibacteraceae</taxon>
        <taxon>Gaoshiqia</taxon>
    </lineage>
</organism>
<dbReference type="RefSeq" id="WP_282590832.1">
    <property type="nucleotide sequence ID" value="NZ_JAPAAF010000005.1"/>
</dbReference>
<feature type="domain" description="RRM" evidence="3">
    <location>
        <begin position="1"/>
        <end position="79"/>
    </location>
</feature>
<dbReference type="GO" id="GO:0003723">
    <property type="term" value="F:RNA binding"/>
    <property type="evidence" value="ECO:0007669"/>
    <property type="project" value="UniProtKB-KW"/>
</dbReference>
<name>A0AA41Y2F7_9BACT</name>
<dbReference type="InterPro" id="IPR048289">
    <property type="entry name" value="RRM2_NsCP33-like"/>
</dbReference>
<dbReference type="AlphaFoldDB" id="A0AA41Y2F7"/>
<dbReference type="InterPro" id="IPR000504">
    <property type="entry name" value="RRM_dom"/>
</dbReference>
<feature type="region of interest" description="Disordered" evidence="2">
    <location>
        <begin position="67"/>
        <end position="108"/>
    </location>
</feature>
<evidence type="ECO:0000313" key="5">
    <source>
        <dbReference type="Proteomes" id="UP001163821"/>
    </source>
</evidence>
<accession>A0AA41Y2F7</accession>
<keyword evidence="1" id="KW-0694">RNA-binding</keyword>
<dbReference type="SMART" id="SM00360">
    <property type="entry name" value="RRM"/>
    <property type="match status" value="1"/>
</dbReference>
<evidence type="ECO:0000256" key="2">
    <source>
        <dbReference type="SAM" id="MobiDB-lite"/>
    </source>
</evidence>
<proteinExistence type="predicted"/>
<dbReference type="Proteomes" id="UP001163821">
    <property type="component" value="Unassembled WGS sequence"/>
</dbReference>
<dbReference type="PANTHER" id="PTHR48027">
    <property type="entry name" value="HETEROGENEOUS NUCLEAR RIBONUCLEOPROTEIN 87F-RELATED"/>
    <property type="match status" value="1"/>
</dbReference>
<evidence type="ECO:0000313" key="4">
    <source>
        <dbReference type="EMBL" id="MCW0482226.1"/>
    </source>
</evidence>
<feature type="compositionally biased region" description="Basic and acidic residues" evidence="2">
    <location>
        <begin position="78"/>
        <end position="93"/>
    </location>
</feature>
<dbReference type="InterPro" id="IPR012677">
    <property type="entry name" value="Nucleotide-bd_a/b_plait_sf"/>
</dbReference>
<keyword evidence="5" id="KW-1185">Reference proteome</keyword>
<dbReference type="Gene3D" id="3.30.70.330">
    <property type="match status" value="1"/>
</dbReference>
<dbReference type="CDD" id="cd21608">
    <property type="entry name" value="RRM2_NsCP33_like"/>
    <property type="match status" value="1"/>
</dbReference>
<protein>
    <submittedName>
        <fullName evidence="4">RNA-binding protein</fullName>
    </submittedName>
</protein>
<evidence type="ECO:0000256" key="1">
    <source>
        <dbReference type="ARBA" id="ARBA00022884"/>
    </source>
</evidence>
<dbReference type="PROSITE" id="PS50102">
    <property type="entry name" value="RRM"/>
    <property type="match status" value="1"/>
</dbReference>
<dbReference type="InterPro" id="IPR035979">
    <property type="entry name" value="RBD_domain_sf"/>
</dbReference>
<dbReference type="InterPro" id="IPR052462">
    <property type="entry name" value="SLIRP/GR-RBP-like"/>
</dbReference>